<dbReference type="Proteomes" id="UP001596989">
    <property type="component" value="Unassembled WGS sequence"/>
</dbReference>
<keyword evidence="2" id="KW-1185">Reference proteome</keyword>
<protein>
    <recommendedName>
        <fullName evidence="3">YtkA-like domain-containing protein</fullName>
    </recommendedName>
</protein>
<evidence type="ECO:0000313" key="2">
    <source>
        <dbReference type="Proteomes" id="UP001596989"/>
    </source>
</evidence>
<accession>A0ABW3HV13</accession>
<comment type="caution">
    <text evidence="1">The sequence shown here is derived from an EMBL/GenBank/DDBJ whole genome shotgun (WGS) entry which is preliminary data.</text>
</comment>
<dbReference type="RefSeq" id="WP_377566860.1">
    <property type="nucleotide sequence ID" value="NZ_JBHTJZ010000035.1"/>
</dbReference>
<reference evidence="2" key="1">
    <citation type="journal article" date="2019" name="Int. J. Syst. Evol. Microbiol.">
        <title>The Global Catalogue of Microorganisms (GCM) 10K type strain sequencing project: providing services to taxonomists for standard genome sequencing and annotation.</title>
        <authorList>
            <consortium name="The Broad Institute Genomics Platform"/>
            <consortium name="The Broad Institute Genome Sequencing Center for Infectious Disease"/>
            <person name="Wu L."/>
            <person name="Ma J."/>
        </authorList>
    </citation>
    <scope>NUCLEOTIDE SEQUENCE [LARGE SCALE GENOMIC DNA]</scope>
    <source>
        <strain evidence="2">CCUG 59129</strain>
    </source>
</reference>
<name>A0ABW3HV13_9BACL</name>
<organism evidence="1 2">
    <name type="scientific">Paenibacillus chungangensis</name>
    <dbReference type="NCBI Taxonomy" id="696535"/>
    <lineage>
        <taxon>Bacteria</taxon>
        <taxon>Bacillati</taxon>
        <taxon>Bacillota</taxon>
        <taxon>Bacilli</taxon>
        <taxon>Bacillales</taxon>
        <taxon>Paenibacillaceae</taxon>
        <taxon>Paenibacillus</taxon>
    </lineage>
</organism>
<evidence type="ECO:0000313" key="1">
    <source>
        <dbReference type="EMBL" id="MFD0961361.1"/>
    </source>
</evidence>
<evidence type="ECO:0008006" key="3">
    <source>
        <dbReference type="Google" id="ProtNLM"/>
    </source>
</evidence>
<proteinExistence type="predicted"/>
<sequence>MASRSTAYWQLTTPNAPGSNDLMLAVWLPEETGEPQDVELELYRKDSPSSGFNVPLSTKERELGYTFPGFRETQYDSVGVRLSGSGIWVAEITITDGSGSKYIRRI</sequence>
<dbReference type="EMBL" id="JBHTJZ010000035">
    <property type="protein sequence ID" value="MFD0961361.1"/>
    <property type="molecule type" value="Genomic_DNA"/>
</dbReference>
<gene>
    <name evidence="1" type="ORF">ACFQ2I_18580</name>
</gene>